<dbReference type="InterPro" id="IPR036869">
    <property type="entry name" value="J_dom_sf"/>
</dbReference>
<reference evidence="10 11" key="1">
    <citation type="journal article" date="2018" name="Mol. Biol. Evol.">
        <title>Broad Genomic Sampling Reveals a Smut Pathogenic Ancestry of the Fungal Clade Ustilaginomycotina.</title>
        <authorList>
            <person name="Kijpornyongpan T."/>
            <person name="Mondo S.J."/>
            <person name="Barry K."/>
            <person name="Sandor L."/>
            <person name="Lee J."/>
            <person name="Lipzen A."/>
            <person name="Pangilinan J."/>
            <person name="LaButti K."/>
            <person name="Hainaut M."/>
            <person name="Henrissat B."/>
            <person name="Grigoriev I.V."/>
            <person name="Spatafora J.W."/>
            <person name="Aime M.C."/>
        </authorList>
    </citation>
    <scope>NUCLEOTIDE SEQUENCE [LARGE SCALE GENOMIC DNA]</scope>
    <source>
        <strain evidence="10 11">MCA 4718</strain>
    </source>
</reference>
<feature type="compositionally biased region" description="Low complexity" evidence="6">
    <location>
        <begin position="321"/>
        <end position="333"/>
    </location>
</feature>
<keyword evidence="2 8" id="KW-0732">Signal</keyword>
<evidence type="ECO:0000256" key="3">
    <source>
        <dbReference type="ARBA" id="ARBA00022989"/>
    </source>
</evidence>
<dbReference type="EMBL" id="KZ819335">
    <property type="protein sequence ID" value="PWN18567.1"/>
    <property type="molecule type" value="Genomic_DNA"/>
</dbReference>
<accession>A0A316TZQ2</accession>
<evidence type="ECO:0000313" key="10">
    <source>
        <dbReference type="EMBL" id="PWN18567.1"/>
    </source>
</evidence>
<dbReference type="SUPFAM" id="SSF46565">
    <property type="entry name" value="Chaperone J-domain"/>
    <property type="match status" value="1"/>
</dbReference>
<evidence type="ECO:0000256" key="6">
    <source>
        <dbReference type="SAM" id="MobiDB-lite"/>
    </source>
</evidence>
<evidence type="ECO:0000256" key="4">
    <source>
        <dbReference type="ARBA" id="ARBA00023136"/>
    </source>
</evidence>
<organism evidence="10 11">
    <name type="scientific">Pseudomicrostroma glucosiphilum</name>
    <dbReference type="NCBI Taxonomy" id="1684307"/>
    <lineage>
        <taxon>Eukaryota</taxon>
        <taxon>Fungi</taxon>
        <taxon>Dikarya</taxon>
        <taxon>Basidiomycota</taxon>
        <taxon>Ustilaginomycotina</taxon>
        <taxon>Exobasidiomycetes</taxon>
        <taxon>Microstromatales</taxon>
        <taxon>Microstromatales incertae sedis</taxon>
        <taxon>Pseudomicrostroma</taxon>
    </lineage>
</organism>
<evidence type="ECO:0000256" key="1">
    <source>
        <dbReference type="ARBA" id="ARBA00022692"/>
    </source>
</evidence>
<evidence type="ECO:0000256" key="2">
    <source>
        <dbReference type="ARBA" id="ARBA00022729"/>
    </source>
</evidence>
<dbReference type="InterPro" id="IPR052606">
    <property type="entry name" value="DnaJ_domain_protein"/>
</dbReference>
<dbReference type="RefSeq" id="XP_025345727.1">
    <property type="nucleotide sequence ID" value="XM_025495433.1"/>
</dbReference>
<dbReference type="Pfam" id="PF00226">
    <property type="entry name" value="DnaJ"/>
    <property type="match status" value="1"/>
</dbReference>
<dbReference type="CDD" id="cd06257">
    <property type="entry name" value="DnaJ"/>
    <property type="match status" value="1"/>
</dbReference>
<comment type="subcellular location">
    <subcellularLocation>
        <location evidence="5">Endomembrane system</location>
        <topology evidence="5">Single-pass membrane protein</topology>
    </subcellularLocation>
</comment>
<name>A0A316TZQ2_9BASI</name>
<evidence type="ECO:0000256" key="8">
    <source>
        <dbReference type="SAM" id="SignalP"/>
    </source>
</evidence>
<sequence>MRFWNIISIFVLALLLVVPAWAWENSDHEIFDLQAALESSEGKGVTFYSMLNLTKDATAQQIKTAYRKRSVELHPDKHPQNPSAAKRFERLGLINKILRDERKDRYDHFLSTGFPKWRGTGYYYERFRPGLISVIVGVLGLTVLVEHMIKRLNFSRDVGRVSQLRKAALFQAWGPKFFQVLYNAKGAPAVAQEKKLKLQVAFLPELPAGPTPAEVEQGKVDWDALEKEVRKSALTSGGSPARTGEGAPRTVDLLVTRESDGEAIVWLLDPASGEFSELNEEKMLKPTFKESWPLRIVQRFREGKAGQAVEEAAAEGAEAVSKAKESVASSSAVKKSKGGKRR</sequence>
<dbReference type="GO" id="GO:0012505">
    <property type="term" value="C:endomembrane system"/>
    <property type="evidence" value="ECO:0007669"/>
    <property type="project" value="UniProtKB-SubCell"/>
</dbReference>
<feature type="chain" id="PRO_5016236867" evidence="8">
    <location>
        <begin position="23"/>
        <end position="342"/>
    </location>
</feature>
<keyword evidence="3 7" id="KW-1133">Transmembrane helix</keyword>
<dbReference type="Proteomes" id="UP000245942">
    <property type="component" value="Unassembled WGS sequence"/>
</dbReference>
<dbReference type="OrthoDB" id="413400at2759"/>
<feature type="signal peptide" evidence="8">
    <location>
        <begin position="1"/>
        <end position="22"/>
    </location>
</feature>
<dbReference type="AlphaFoldDB" id="A0A316TZQ2"/>
<feature type="domain" description="J" evidence="9">
    <location>
        <begin position="46"/>
        <end position="110"/>
    </location>
</feature>
<dbReference type="SMART" id="SM00271">
    <property type="entry name" value="DnaJ"/>
    <property type="match status" value="1"/>
</dbReference>
<evidence type="ECO:0000259" key="9">
    <source>
        <dbReference type="PROSITE" id="PS50076"/>
    </source>
</evidence>
<dbReference type="InterPro" id="IPR001623">
    <property type="entry name" value="DnaJ_domain"/>
</dbReference>
<feature type="transmembrane region" description="Helical" evidence="7">
    <location>
        <begin position="127"/>
        <end position="145"/>
    </location>
</feature>
<dbReference type="PROSITE" id="PS50076">
    <property type="entry name" value="DNAJ_2"/>
    <property type="match status" value="1"/>
</dbReference>
<keyword evidence="11" id="KW-1185">Reference proteome</keyword>
<dbReference type="PANTHER" id="PTHR44653">
    <property type="entry name" value="DNAJ HOMOLOG SUBFAMILY C MEMBER 1"/>
    <property type="match status" value="1"/>
</dbReference>
<proteinExistence type="predicted"/>
<dbReference type="PRINTS" id="PR00625">
    <property type="entry name" value="JDOMAIN"/>
</dbReference>
<dbReference type="GeneID" id="37017167"/>
<dbReference type="Gene3D" id="1.10.287.110">
    <property type="entry name" value="DnaJ domain"/>
    <property type="match status" value="1"/>
</dbReference>
<dbReference type="PANTHER" id="PTHR44653:SF2">
    <property type="entry name" value="DNAJ HOMOLOG SUBFAMILY C MEMBER 1"/>
    <property type="match status" value="1"/>
</dbReference>
<evidence type="ECO:0000313" key="11">
    <source>
        <dbReference type="Proteomes" id="UP000245942"/>
    </source>
</evidence>
<dbReference type="STRING" id="1684307.A0A316TZQ2"/>
<evidence type="ECO:0000256" key="7">
    <source>
        <dbReference type="SAM" id="Phobius"/>
    </source>
</evidence>
<feature type="region of interest" description="Disordered" evidence="6">
    <location>
        <begin position="321"/>
        <end position="342"/>
    </location>
</feature>
<evidence type="ECO:0000256" key="5">
    <source>
        <dbReference type="ARBA" id="ARBA00037847"/>
    </source>
</evidence>
<protein>
    <submittedName>
        <fullName evidence="10">DnaJ-domain-containing protein</fullName>
    </submittedName>
</protein>
<keyword evidence="4 7" id="KW-0472">Membrane</keyword>
<keyword evidence="1 7" id="KW-0812">Transmembrane</keyword>
<gene>
    <name evidence="10" type="ORF">BCV69DRAFT_66361</name>
</gene>